<dbReference type="STRING" id="1618481.US54_C0005G0004"/>
<dbReference type="Gene3D" id="3.40.50.1820">
    <property type="entry name" value="alpha/beta hydrolase"/>
    <property type="match status" value="1"/>
</dbReference>
<dbReference type="InterPro" id="IPR000073">
    <property type="entry name" value="AB_hydrolase_1"/>
</dbReference>
<dbReference type="Pfam" id="PF00561">
    <property type="entry name" value="Abhydrolase_1"/>
    <property type="match status" value="1"/>
</dbReference>
<protein>
    <recommendedName>
        <fullName evidence="1">AB hydrolase-1 domain-containing protein</fullName>
    </recommendedName>
</protein>
<evidence type="ECO:0000259" key="1">
    <source>
        <dbReference type="Pfam" id="PF00561"/>
    </source>
</evidence>
<name>A0A0G0KDN0_9BACT</name>
<gene>
    <name evidence="2" type="ORF">US54_C0005G0004</name>
</gene>
<dbReference type="Proteomes" id="UP000034471">
    <property type="component" value="Unassembled WGS sequence"/>
</dbReference>
<feature type="domain" description="AB hydrolase-1" evidence="1">
    <location>
        <begin position="25"/>
        <end position="126"/>
    </location>
</feature>
<dbReference type="InterPro" id="IPR029058">
    <property type="entry name" value="AB_hydrolase_fold"/>
</dbReference>
<dbReference type="PANTHER" id="PTHR43689">
    <property type="entry name" value="HYDROLASE"/>
    <property type="match status" value="1"/>
</dbReference>
<dbReference type="AlphaFoldDB" id="A0A0G0KDN0"/>
<reference evidence="2 3" key="1">
    <citation type="journal article" date="2015" name="Nature">
        <title>rRNA introns, odd ribosomes, and small enigmatic genomes across a large radiation of phyla.</title>
        <authorList>
            <person name="Brown C.T."/>
            <person name="Hug L.A."/>
            <person name="Thomas B.C."/>
            <person name="Sharon I."/>
            <person name="Castelle C.J."/>
            <person name="Singh A."/>
            <person name="Wilkins M.J."/>
            <person name="Williams K.H."/>
            <person name="Banfield J.F."/>
        </authorList>
    </citation>
    <scope>NUCLEOTIDE SEQUENCE [LARGE SCALE GENOMIC DNA]</scope>
</reference>
<proteinExistence type="predicted"/>
<accession>A0A0G0KDN0</accession>
<dbReference type="SUPFAM" id="SSF53474">
    <property type="entry name" value="alpha/beta-Hydrolases"/>
    <property type="match status" value="1"/>
</dbReference>
<comment type="caution">
    <text evidence="2">The sequence shown here is derived from an EMBL/GenBank/DDBJ whole genome shotgun (WGS) entry which is preliminary data.</text>
</comment>
<evidence type="ECO:0000313" key="2">
    <source>
        <dbReference type="EMBL" id="KKQ38691.1"/>
    </source>
</evidence>
<sequence>MNYEEIFFEADGISLKYITTGKGMPLLFLHGGGVSAFTYKNNFELLSQKYHVIAPDIPCFGESSIPNKLDSLKLDEITLVGHSFGGGIALNLAPKNKKISKLILIDSAGLSPNYSTLRFMYLLVAKTFRGFFLFGNKLMSLIILRDFFKEVFRNFLSITKIWKIVSNSIYRKYEVFDKISQPTFIFWGNTDELFPKKYAQKMDRLISNSKLEYVEGNHDWSLLMPQKFFHLICKVT</sequence>
<organism evidence="2 3">
    <name type="scientific">Candidatus Roizmanbacteria bacterium GW2011_GWA2_37_7</name>
    <dbReference type="NCBI Taxonomy" id="1618481"/>
    <lineage>
        <taxon>Bacteria</taxon>
        <taxon>Candidatus Roizmaniibacteriota</taxon>
    </lineage>
</organism>
<dbReference type="EMBL" id="LBTJ01000005">
    <property type="protein sequence ID" value="KKQ38691.1"/>
    <property type="molecule type" value="Genomic_DNA"/>
</dbReference>
<dbReference type="PANTHER" id="PTHR43689:SF8">
    <property type="entry name" value="ALPHA_BETA-HYDROLASES SUPERFAMILY PROTEIN"/>
    <property type="match status" value="1"/>
</dbReference>
<evidence type="ECO:0000313" key="3">
    <source>
        <dbReference type="Proteomes" id="UP000034471"/>
    </source>
</evidence>